<reference evidence="3" key="1">
    <citation type="submission" date="2009-01" db="EMBL/GenBank/DDBJ databases">
        <title>Complete sequence of plasmid 4 of Methylobacterium nodulans ORS 2060.</title>
        <authorList>
            <consortium name="US DOE Joint Genome Institute"/>
            <person name="Lucas S."/>
            <person name="Copeland A."/>
            <person name="Lapidus A."/>
            <person name="Glavina del Rio T."/>
            <person name="Dalin E."/>
            <person name="Tice H."/>
            <person name="Bruce D."/>
            <person name="Goodwin L."/>
            <person name="Pitluck S."/>
            <person name="Sims D."/>
            <person name="Brettin T."/>
            <person name="Detter J.C."/>
            <person name="Han C."/>
            <person name="Larimer F."/>
            <person name="Land M."/>
            <person name="Hauser L."/>
            <person name="Kyrpides N."/>
            <person name="Ivanova N."/>
            <person name="Marx C.J."/>
            <person name="Richardson P."/>
        </authorList>
    </citation>
    <scope>NUCLEOTIDE SEQUENCE [LARGE SCALE GENOMIC DNA]</scope>
    <source>
        <strain evidence="3">LMG 21967 / CNCM I-2342 / ORS 2060</strain>
        <plasmid evidence="3">Plasmid pMNOD04</plasmid>
    </source>
</reference>
<geneLocation type="plasmid" evidence="2 3">
    <name>pMNOD04</name>
</geneLocation>
<keyword evidence="1" id="KW-1133">Transmembrane helix</keyword>
<protein>
    <submittedName>
        <fullName evidence="2">Uncharacterized protein</fullName>
    </submittedName>
</protein>
<keyword evidence="3" id="KW-1185">Reference proteome</keyword>
<accession>B8IY08</accession>
<name>B8IY08_METNO</name>
<keyword evidence="1" id="KW-0812">Transmembrane</keyword>
<organism evidence="2 3">
    <name type="scientific">Methylobacterium nodulans (strain LMG 21967 / CNCM I-2342 / ORS 2060)</name>
    <dbReference type="NCBI Taxonomy" id="460265"/>
    <lineage>
        <taxon>Bacteria</taxon>
        <taxon>Pseudomonadati</taxon>
        <taxon>Pseudomonadota</taxon>
        <taxon>Alphaproteobacteria</taxon>
        <taxon>Hyphomicrobiales</taxon>
        <taxon>Methylobacteriaceae</taxon>
        <taxon>Methylobacterium</taxon>
    </lineage>
</organism>
<feature type="transmembrane region" description="Helical" evidence="1">
    <location>
        <begin position="28"/>
        <end position="48"/>
    </location>
</feature>
<dbReference type="EMBL" id="CP001353">
    <property type="protein sequence ID" value="ACL63298.1"/>
    <property type="molecule type" value="Genomic_DNA"/>
</dbReference>
<evidence type="ECO:0000313" key="2">
    <source>
        <dbReference type="EMBL" id="ACL63298.1"/>
    </source>
</evidence>
<sequence length="70" mass="7361">MLAFPVLPLFVVLVFAAGLAVMPYLEQWAGVVSIVLSATALVLCILLAEMASSPPRTADHRAAIAIPVDE</sequence>
<evidence type="ECO:0000256" key="1">
    <source>
        <dbReference type="SAM" id="Phobius"/>
    </source>
</evidence>
<proteinExistence type="predicted"/>
<keyword evidence="1" id="KW-0472">Membrane</keyword>
<gene>
    <name evidence="2" type="ordered locus">Mnod_7705</name>
</gene>
<keyword evidence="2" id="KW-0614">Plasmid</keyword>
<dbReference type="HOGENOM" id="CLU_2753255_0_0_5"/>
<dbReference type="KEGG" id="mno:Mnod_7705"/>
<dbReference type="AlphaFoldDB" id="B8IY08"/>
<evidence type="ECO:0000313" key="3">
    <source>
        <dbReference type="Proteomes" id="UP000008207"/>
    </source>
</evidence>
<dbReference type="Proteomes" id="UP000008207">
    <property type="component" value="Plasmid pMNOD04"/>
</dbReference>